<gene>
    <name evidence="2" type="ordered locus">SiRe_0855</name>
</gene>
<dbReference type="AlphaFoldDB" id="F0NDZ4"/>
<dbReference type="Proteomes" id="UP000002664">
    <property type="component" value="Chromosome"/>
</dbReference>
<dbReference type="STRING" id="930945.SiRe_0855"/>
<keyword evidence="3" id="KW-1185">Reference proteome</keyword>
<sequence>MGLCCFSPSLLISFSLVILGFIRSLVLREFPVGGGGVWTMFDFSWKGFYTGSSNNTGQYF</sequence>
<evidence type="ECO:0000313" key="3">
    <source>
        <dbReference type="Proteomes" id="UP000002664"/>
    </source>
</evidence>
<proteinExistence type="predicted"/>
<keyword evidence="1" id="KW-1133">Transmembrane helix</keyword>
<evidence type="ECO:0000256" key="1">
    <source>
        <dbReference type="SAM" id="Phobius"/>
    </source>
</evidence>
<organism evidence="2 3">
    <name type="scientific">Saccharolobus islandicus (strain REY15A)</name>
    <name type="common">Sulfolobus islandicus</name>
    <dbReference type="NCBI Taxonomy" id="930945"/>
    <lineage>
        <taxon>Archaea</taxon>
        <taxon>Thermoproteota</taxon>
        <taxon>Thermoprotei</taxon>
        <taxon>Sulfolobales</taxon>
        <taxon>Sulfolobaceae</taxon>
        <taxon>Saccharolobus</taxon>
    </lineage>
</organism>
<name>F0NDZ4_SACI5</name>
<keyword evidence="1" id="KW-0472">Membrane</keyword>
<dbReference type="eggNOG" id="arCOG07238">
    <property type="taxonomic scope" value="Archaea"/>
</dbReference>
<accession>F0NDZ4</accession>
<dbReference type="EMBL" id="CP002425">
    <property type="protein sequence ID" value="ADX84930.1"/>
    <property type="molecule type" value="Genomic_DNA"/>
</dbReference>
<dbReference type="HOGENOM" id="CLU_2930377_0_0_2"/>
<feature type="transmembrane region" description="Helical" evidence="1">
    <location>
        <begin position="6"/>
        <end position="26"/>
    </location>
</feature>
<reference evidence="2 3" key="1">
    <citation type="journal article" date="2011" name="J. Bacteriol.">
        <title>Genome analyses of icelandic strains of Sulfolobus islandicus, model organisms for genetic and virus-host interaction studies.</title>
        <authorList>
            <person name="Guo L."/>
            <person name="Brugger K."/>
            <person name="Liu C."/>
            <person name="Shah S.A."/>
            <person name="Zheng H."/>
            <person name="Zhu Y."/>
            <person name="Wang S."/>
            <person name="Lillestol R.K."/>
            <person name="Chen L."/>
            <person name="Frank J."/>
            <person name="Prangishvili D."/>
            <person name="Paulin L."/>
            <person name="She Q."/>
            <person name="Huang L."/>
            <person name="Garrett R.A."/>
        </authorList>
    </citation>
    <scope>NUCLEOTIDE SEQUENCE [LARGE SCALE GENOMIC DNA]</scope>
    <source>
        <strain evidence="2 3">REY15A</strain>
    </source>
</reference>
<dbReference type="KEGG" id="sir:SiRe_0855"/>
<evidence type="ECO:0000313" key="2">
    <source>
        <dbReference type="EMBL" id="ADX84930.1"/>
    </source>
</evidence>
<protein>
    <submittedName>
        <fullName evidence="2">Uncharacterized protein</fullName>
    </submittedName>
</protein>
<keyword evidence="1" id="KW-0812">Transmembrane</keyword>